<accession>A0AB35IKZ9</accession>
<dbReference type="GeneID" id="64197265"/>
<proteinExistence type="predicted"/>
<comment type="caution">
    <text evidence="1">The sequence shown here is derived from an EMBL/GenBank/DDBJ whole genome shotgun (WGS) entry which is preliminary data.</text>
</comment>
<evidence type="ECO:0000313" key="1">
    <source>
        <dbReference type="EMBL" id="MDB7084333.1"/>
    </source>
</evidence>
<dbReference type="AlphaFoldDB" id="A0AB35IKZ9"/>
<name>A0AB35IKZ9_9FIRM</name>
<dbReference type="RefSeq" id="WP_003535231.1">
    <property type="nucleotide sequence ID" value="NZ_BAABXX010000001.1"/>
</dbReference>
<sequence length="46" mass="5175">MFKTGISSGREEFAHDILKGFVSVKSGFLSNKQEYLDLSNIHISKD</sequence>
<protein>
    <submittedName>
        <fullName evidence="1">Uncharacterized protein</fullName>
    </submittedName>
</protein>
<dbReference type="EMBL" id="JAQLKE010000017">
    <property type="protein sequence ID" value="MDB7084333.1"/>
    <property type="molecule type" value="Genomic_DNA"/>
</dbReference>
<evidence type="ECO:0000313" key="2">
    <source>
        <dbReference type="Proteomes" id="UP001211987"/>
    </source>
</evidence>
<gene>
    <name evidence="1" type="ORF">PM738_11010</name>
</gene>
<dbReference type="Proteomes" id="UP001211987">
    <property type="component" value="Unassembled WGS sequence"/>
</dbReference>
<reference evidence="1" key="1">
    <citation type="submission" date="2023-01" db="EMBL/GenBank/DDBJ databases">
        <title>Human gut microbiome strain richness.</title>
        <authorList>
            <person name="Chen-Liaw A."/>
        </authorList>
    </citation>
    <scope>NUCLEOTIDE SEQUENCE</scope>
    <source>
        <strain evidence="1">1001217st2_G6_1001217B_191108</strain>
    </source>
</reference>
<organism evidence="1 2">
    <name type="scientific">Thomasclavelia ramosa</name>
    <dbReference type="NCBI Taxonomy" id="1547"/>
    <lineage>
        <taxon>Bacteria</taxon>
        <taxon>Bacillati</taxon>
        <taxon>Bacillota</taxon>
        <taxon>Erysipelotrichia</taxon>
        <taxon>Erysipelotrichales</taxon>
        <taxon>Coprobacillaceae</taxon>
        <taxon>Thomasclavelia</taxon>
    </lineage>
</organism>